<sequence length="54" mass="6336">MQHKKTSASVMQPERDLVKRIAQIVIGTRKDIARFERNELKIKKDVFEEKDLPA</sequence>
<organism evidence="1 2">
    <name type="scientific">Bacillus safensis</name>
    <dbReference type="NCBI Taxonomy" id="561879"/>
    <lineage>
        <taxon>Bacteria</taxon>
        <taxon>Bacillati</taxon>
        <taxon>Bacillota</taxon>
        <taxon>Bacilli</taxon>
        <taxon>Bacillales</taxon>
        <taxon>Bacillaceae</taxon>
        <taxon>Bacillus</taxon>
    </lineage>
</organism>
<dbReference type="Proteomes" id="UP000464658">
    <property type="component" value="Chromosome"/>
</dbReference>
<accession>A0A5S9M8E1</accession>
<gene>
    <name evidence="1" type="ORF">BsIDN1_33850</name>
</gene>
<name>A0A5S9M8E1_BACIA</name>
<dbReference type="EMBL" id="AP021906">
    <property type="protein sequence ID" value="BBP89767.1"/>
    <property type="molecule type" value="Genomic_DNA"/>
</dbReference>
<reference evidence="1 2" key="1">
    <citation type="submission" date="2019-12" db="EMBL/GenBank/DDBJ databases">
        <title>Full genome sequence of a Bacillus safensis strain isolated from commercially available natto in Indonesia.</title>
        <authorList>
            <person name="Yoshida M."/>
            <person name="Uomi M."/>
            <person name="Waturangi D."/>
            <person name="Ekaputri J.J."/>
            <person name="Setiamarga D.H.E."/>
        </authorList>
    </citation>
    <scope>NUCLEOTIDE SEQUENCE [LARGE SCALE GENOMIC DNA]</scope>
    <source>
        <strain evidence="1 2">IDN1</strain>
    </source>
</reference>
<protein>
    <submittedName>
        <fullName evidence="1">Uncharacterized protein</fullName>
    </submittedName>
</protein>
<evidence type="ECO:0000313" key="1">
    <source>
        <dbReference type="EMBL" id="BBP89767.1"/>
    </source>
</evidence>
<proteinExistence type="predicted"/>
<evidence type="ECO:0000313" key="2">
    <source>
        <dbReference type="Proteomes" id="UP000464658"/>
    </source>
</evidence>
<dbReference type="AlphaFoldDB" id="A0A5S9M8E1"/>